<protein>
    <submittedName>
        <fullName evidence="1">Uncharacterized protein</fullName>
    </submittedName>
</protein>
<keyword evidence="2" id="KW-1185">Reference proteome</keyword>
<sequence>MGNLVDDRLQQYPLTQDLDEPPPIFKQGYTNGLRQKDILTFRPQRNHQDGRGTQTGLSRIWVCGATVRNCQFNANLNIYLRSSTLSRLAATWNPLVFILPTAWYIATSLSPYSANTYKQLNKTKPNMMYHDSPYLNFRCTQTKLCNICLTSIQPPAPRPLTPSLQQEELHRNPSRCMRDASSDPAHVLTLFGYDNLYVRYFECRIVWFHGFLHVCVKRGCIKESAFPRNRRLDFSLTIFLDFIENPKPSVPSVAMLSPVKSVVLSLSFLSAFVAAAPAAEADAGVELTKRGSWDAIVYSGPNCNSGSATKVHGEGGGCYHPGGQSINIQLNGGCKWKSYSGTNCAGSNKGLGGGCNKVTFGSYLWLVAWMLEKGHSFRMVMDFGIAYWPPRHNEIMEI</sequence>
<evidence type="ECO:0000313" key="2">
    <source>
        <dbReference type="Proteomes" id="UP000799755"/>
    </source>
</evidence>
<dbReference type="Proteomes" id="UP000799755">
    <property type="component" value="Unassembled WGS sequence"/>
</dbReference>
<gene>
    <name evidence="1" type="ORF">BDR25DRAFT_356416</name>
</gene>
<evidence type="ECO:0000313" key="1">
    <source>
        <dbReference type="EMBL" id="KAF2469680.1"/>
    </source>
</evidence>
<organism evidence="1 2">
    <name type="scientific">Lindgomyces ingoldianus</name>
    <dbReference type="NCBI Taxonomy" id="673940"/>
    <lineage>
        <taxon>Eukaryota</taxon>
        <taxon>Fungi</taxon>
        <taxon>Dikarya</taxon>
        <taxon>Ascomycota</taxon>
        <taxon>Pezizomycotina</taxon>
        <taxon>Dothideomycetes</taxon>
        <taxon>Pleosporomycetidae</taxon>
        <taxon>Pleosporales</taxon>
        <taxon>Lindgomycetaceae</taxon>
        <taxon>Lindgomyces</taxon>
    </lineage>
</organism>
<dbReference type="EMBL" id="MU003511">
    <property type="protein sequence ID" value="KAF2469680.1"/>
    <property type="molecule type" value="Genomic_DNA"/>
</dbReference>
<name>A0ACB6QS10_9PLEO</name>
<accession>A0ACB6QS10</accession>
<comment type="caution">
    <text evidence="1">The sequence shown here is derived from an EMBL/GenBank/DDBJ whole genome shotgun (WGS) entry which is preliminary data.</text>
</comment>
<reference evidence="1" key="1">
    <citation type="journal article" date="2020" name="Stud. Mycol.">
        <title>101 Dothideomycetes genomes: a test case for predicting lifestyles and emergence of pathogens.</title>
        <authorList>
            <person name="Haridas S."/>
            <person name="Albert R."/>
            <person name="Binder M."/>
            <person name="Bloem J."/>
            <person name="Labutti K."/>
            <person name="Salamov A."/>
            <person name="Andreopoulos B."/>
            <person name="Baker S."/>
            <person name="Barry K."/>
            <person name="Bills G."/>
            <person name="Bluhm B."/>
            <person name="Cannon C."/>
            <person name="Castanera R."/>
            <person name="Culley D."/>
            <person name="Daum C."/>
            <person name="Ezra D."/>
            <person name="Gonzalez J."/>
            <person name="Henrissat B."/>
            <person name="Kuo A."/>
            <person name="Liang C."/>
            <person name="Lipzen A."/>
            <person name="Lutzoni F."/>
            <person name="Magnuson J."/>
            <person name="Mondo S."/>
            <person name="Nolan M."/>
            <person name="Ohm R."/>
            <person name="Pangilinan J."/>
            <person name="Park H.-J."/>
            <person name="Ramirez L."/>
            <person name="Alfaro M."/>
            <person name="Sun H."/>
            <person name="Tritt A."/>
            <person name="Yoshinaga Y."/>
            <person name="Zwiers L.-H."/>
            <person name="Turgeon B."/>
            <person name="Goodwin S."/>
            <person name="Spatafora J."/>
            <person name="Crous P."/>
            <person name="Grigoriev I."/>
        </authorList>
    </citation>
    <scope>NUCLEOTIDE SEQUENCE</scope>
    <source>
        <strain evidence="1">ATCC 200398</strain>
    </source>
</reference>
<proteinExistence type="predicted"/>